<dbReference type="EMBL" id="CP093326">
    <property type="protein sequence ID" value="UNK44770.1"/>
    <property type="molecule type" value="Genomic_DNA"/>
</dbReference>
<gene>
    <name evidence="3" type="ORF">MNQ99_12425</name>
</gene>
<evidence type="ECO:0000313" key="3">
    <source>
        <dbReference type="EMBL" id="UNK44770.1"/>
    </source>
</evidence>
<dbReference type="Pfam" id="PF07179">
    <property type="entry name" value="SseB"/>
    <property type="match status" value="1"/>
</dbReference>
<feature type="domain" description="SseB protein N-terminal" evidence="2">
    <location>
        <begin position="55"/>
        <end position="177"/>
    </location>
</feature>
<reference evidence="3 4" key="1">
    <citation type="submission" date="2022-03" db="EMBL/GenBank/DDBJ databases">
        <title>Isotopic signatures of nitrous oxide derived from detoxification processes.</title>
        <authorList>
            <person name="Behrendt U."/>
            <person name="Buchen C."/>
            <person name="Well R."/>
            <person name="Ulrich A."/>
            <person name="Rohe L."/>
            <person name="Kolb S."/>
            <person name="Schloter M."/>
            <person name="Horn M.A."/>
            <person name="Augustin J."/>
        </authorList>
    </citation>
    <scope>NUCLEOTIDE SEQUENCE [LARGE SCALE GENOMIC DNA]</scope>
    <source>
        <strain evidence="3 4">S4-C24</strain>
    </source>
</reference>
<evidence type="ECO:0000259" key="2">
    <source>
        <dbReference type="Pfam" id="PF07179"/>
    </source>
</evidence>
<dbReference type="RefSeq" id="WP_241913143.1">
    <property type="nucleotide sequence ID" value="NZ_CP093326.1"/>
</dbReference>
<evidence type="ECO:0000256" key="1">
    <source>
        <dbReference type="SAM" id="MobiDB-lite"/>
    </source>
</evidence>
<sequence length="282" mass="29267">MAKKELPAHIAAALAGAGGAGDSAGQTWAGRDLSGEGNPLHQFDHDDGSTDPAYEAALQWLAAGTGGEAEVVAALANARVFVPIVATLGEEAEGSGGLTSDKQADMALVTLQAPDGRRALPAFSNTAALEAWHPEARPVAVYAPRAALAAVSEDAELMVMDPGAALTFVVRRPAVWALAKQHEWVPSYRDPGLLDWVAEATSAEEAVMAASVEPGTGIAVRAADGSVVAGGGHGPELRLVLQVRDGLGREELAGLAGRIQDRLQARQEFAERVDSLELKFTR</sequence>
<name>A0ABY3W3V5_9MICC</name>
<accession>A0ABY3W3V5</accession>
<organism evidence="3 4">
    <name type="scientific">Arthrobacter sulfonylureivorans</name>
    <dbReference type="NCBI Taxonomy" id="2486855"/>
    <lineage>
        <taxon>Bacteria</taxon>
        <taxon>Bacillati</taxon>
        <taxon>Actinomycetota</taxon>
        <taxon>Actinomycetes</taxon>
        <taxon>Micrococcales</taxon>
        <taxon>Micrococcaceae</taxon>
        <taxon>Arthrobacter</taxon>
    </lineage>
</organism>
<dbReference type="Proteomes" id="UP000829069">
    <property type="component" value="Chromosome"/>
</dbReference>
<protein>
    <submittedName>
        <fullName evidence="3">SseB family protein</fullName>
    </submittedName>
</protein>
<feature type="region of interest" description="Disordered" evidence="1">
    <location>
        <begin position="17"/>
        <end position="49"/>
    </location>
</feature>
<proteinExistence type="predicted"/>
<evidence type="ECO:0000313" key="4">
    <source>
        <dbReference type="Proteomes" id="UP000829069"/>
    </source>
</evidence>
<dbReference type="InterPro" id="IPR009839">
    <property type="entry name" value="SseB_N"/>
</dbReference>
<keyword evidence="4" id="KW-1185">Reference proteome</keyword>